<dbReference type="Pfam" id="PF21654">
    <property type="entry name" value="DncV-like_NTFase"/>
    <property type="match status" value="1"/>
</dbReference>
<keyword evidence="7" id="KW-0546">Nucleotide metabolism</keyword>
<dbReference type="InterPro" id="IPR040511">
    <property type="entry name" value="AGS_C"/>
</dbReference>
<reference evidence="13 14" key="1">
    <citation type="submission" date="2023-12" db="EMBL/GenBank/DDBJ databases">
        <title>Thiobacillus sedimentum sp. nov., a chemolithoautotrophic sulfur-oxidizing bacterium isolated from freshwater sediment.</title>
        <authorList>
            <person name="Luo J."/>
            <person name="Dai C."/>
        </authorList>
    </citation>
    <scope>NUCLEOTIDE SEQUENCE [LARGE SCALE GENOMIC DNA]</scope>
    <source>
        <strain evidence="13 14">SCUT-2</strain>
    </source>
</reference>
<organism evidence="13 14">
    <name type="scientific">Thiobacillus sedimenti</name>
    <dbReference type="NCBI Taxonomy" id="3110231"/>
    <lineage>
        <taxon>Bacteria</taxon>
        <taxon>Pseudomonadati</taxon>
        <taxon>Pseudomonadota</taxon>
        <taxon>Betaproteobacteria</taxon>
        <taxon>Nitrosomonadales</taxon>
        <taxon>Thiobacillaceae</taxon>
        <taxon>Thiobacillus</taxon>
    </lineage>
</organism>
<keyword evidence="3" id="KW-0479">Metal-binding</keyword>
<evidence type="ECO:0000256" key="2">
    <source>
        <dbReference type="ARBA" id="ARBA00022695"/>
    </source>
</evidence>
<gene>
    <name evidence="13" type="ORF">VA613_07030</name>
</gene>
<evidence type="ECO:0000256" key="4">
    <source>
        <dbReference type="ARBA" id="ARBA00022741"/>
    </source>
</evidence>
<evidence type="ECO:0000256" key="3">
    <source>
        <dbReference type="ARBA" id="ARBA00022723"/>
    </source>
</evidence>
<evidence type="ECO:0000256" key="6">
    <source>
        <dbReference type="ARBA" id="ARBA00022842"/>
    </source>
</evidence>
<evidence type="ECO:0000256" key="10">
    <source>
        <dbReference type="ARBA" id="ARBA00048304"/>
    </source>
</evidence>
<evidence type="ECO:0000256" key="5">
    <source>
        <dbReference type="ARBA" id="ARBA00022840"/>
    </source>
</evidence>
<evidence type="ECO:0000256" key="9">
    <source>
        <dbReference type="ARBA" id="ARBA00044145"/>
    </source>
</evidence>
<feature type="domain" description="Cyclic GMP-AMP synthase DncV-like nucleotidyltransferase" evidence="12">
    <location>
        <begin position="51"/>
        <end position="135"/>
    </location>
</feature>
<evidence type="ECO:0000313" key="13">
    <source>
        <dbReference type="EMBL" id="WRS40624.1"/>
    </source>
</evidence>
<keyword evidence="5" id="KW-0067">ATP-binding</keyword>
<evidence type="ECO:0000259" key="11">
    <source>
        <dbReference type="Pfam" id="PF18134"/>
    </source>
</evidence>
<accession>A0ABZ1CN57</accession>
<evidence type="ECO:0000259" key="12">
    <source>
        <dbReference type="Pfam" id="PF21654"/>
    </source>
</evidence>
<dbReference type="Proteomes" id="UP001334732">
    <property type="component" value="Chromosome"/>
</dbReference>
<comment type="catalytic activity">
    <reaction evidence="10">
        <text>GTP + ATP = 3',3'-cGAMP + 2 diphosphate</text>
        <dbReference type="Rhea" id="RHEA:35647"/>
        <dbReference type="ChEBI" id="CHEBI:30616"/>
        <dbReference type="ChEBI" id="CHEBI:33019"/>
        <dbReference type="ChEBI" id="CHEBI:37565"/>
        <dbReference type="ChEBI" id="CHEBI:71501"/>
    </reaction>
    <physiologicalReaction direction="left-to-right" evidence="10">
        <dbReference type="Rhea" id="RHEA:35648"/>
    </physiologicalReaction>
</comment>
<keyword evidence="1" id="KW-0808">Transferase</keyword>
<dbReference type="RefSeq" id="WP_324781151.1">
    <property type="nucleotide sequence ID" value="NZ_CP141769.1"/>
</dbReference>
<feature type="domain" description="Adenylyl/Guanylyl and SMODS C-terminal sensor" evidence="11">
    <location>
        <begin position="380"/>
        <end position="505"/>
    </location>
</feature>
<keyword evidence="6" id="KW-0460">Magnesium</keyword>
<keyword evidence="2" id="KW-0548">Nucleotidyltransferase</keyword>
<protein>
    <recommendedName>
        <fullName evidence="9">Cyclic GMP-AMP synthase</fullName>
    </recommendedName>
</protein>
<evidence type="ECO:0000256" key="7">
    <source>
        <dbReference type="ARBA" id="ARBA00023080"/>
    </source>
</evidence>
<dbReference type="InterPro" id="IPR006116">
    <property type="entry name" value="NT_2-5OAS_ClassI-CCAase"/>
</dbReference>
<evidence type="ECO:0000256" key="8">
    <source>
        <dbReference type="ARBA" id="ARBA00023118"/>
    </source>
</evidence>
<dbReference type="Pfam" id="PF18134">
    <property type="entry name" value="AGS_C"/>
    <property type="match status" value="1"/>
</dbReference>
<sequence>MQLSAQAADYLERLAAELDVPPGRYEQAEDRYLSVANWLGRDASTLKDFSPDVYVQGSFRLGTPIRPVNGEEHYDIDLVCELGLSMDTLSQQDLKERFGYEIQLYAEAHGMKKGMSEGRRCWTLEYADDAQFHLDALPALPDGARMLGLLGDTEADPRWVQTAIAITDNEHPRYLDVSRDWPRSNPKGYTNWFRSRMTESFKSRREGMALNIRANVEDIPDYKVKTPLQQAVQILKRHRDIMFADDPDDKPISIIITTLAGLSYNNEAHVGHAVLAILDRMASHIEDRAGVTWIANPSDPSENFADRWQKYPRRKTMFYRWLAQAQADFAELAAHTGRDGLATVAARLLGSSVATAAKSNGGAVPRLPFGRDISAFWARHKQQAPWPQVRQGTVSLQEAWIVRNGYRRERFRSNGPDLPKHAKLTFKAKTDVPAPYQVFWQVVNEGPEAAAVSGGLRGGFDAGTVERGAITHQEATLYAGSHTIECFIVKDGYLVARSGAYIVNIG</sequence>
<keyword evidence="14" id="KW-1185">Reference proteome</keyword>
<proteinExistence type="predicted"/>
<name>A0ABZ1CN57_9PROT</name>
<keyword evidence="8" id="KW-0051">Antiviral defense</keyword>
<dbReference type="EMBL" id="CP141769">
    <property type="protein sequence ID" value="WRS40624.1"/>
    <property type="molecule type" value="Genomic_DNA"/>
</dbReference>
<evidence type="ECO:0000256" key="1">
    <source>
        <dbReference type="ARBA" id="ARBA00022679"/>
    </source>
</evidence>
<evidence type="ECO:0000313" key="14">
    <source>
        <dbReference type="Proteomes" id="UP001334732"/>
    </source>
</evidence>
<keyword evidence="4" id="KW-0547">Nucleotide-binding</keyword>
<dbReference type="CDD" id="cd05400">
    <property type="entry name" value="NT_2-5OAS_ClassI-CCAase"/>
    <property type="match status" value="1"/>
</dbReference>
<dbReference type="InterPro" id="IPR048445">
    <property type="entry name" value="DncV-like_NTFase"/>
</dbReference>